<keyword evidence="4" id="KW-0808">Transferase</keyword>
<dbReference type="InterPro" id="IPR008189">
    <property type="entry name" value="rRNA_ssu_MeTfrase_I"/>
</dbReference>
<keyword evidence="1" id="KW-0963">Cytoplasm</keyword>
<dbReference type="GO" id="GO:0032259">
    <property type="term" value="P:methylation"/>
    <property type="evidence" value="ECO:0007669"/>
    <property type="project" value="UniProtKB-KW"/>
</dbReference>
<dbReference type="Proteomes" id="UP000231056">
    <property type="component" value="Unassembled WGS sequence"/>
</dbReference>
<sequence>GFAPKKKGRQTFFDTLAQTEGTVVLYEATHRIQKTIEEIATRQPDRPMLIARELTKKFETLLRGTAQELAVRLSSENTKGEFIVVVS</sequence>
<dbReference type="SUPFAM" id="SSF53790">
    <property type="entry name" value="Tetrapyrrole methylase"/>
    <property type="match status" value="1"/>
</dbReference>
<organism evidence="4 5">
    <name type="scientific">Candidatus Roizmanbacteria bacterium CG11_big_fil_rev_8_21_14_0_20_36_8</name>
    <dbReference type="NCBI Taxonomy" id="1974856"/>
    <lineage>
        <taxon>Bacteria</taxon>
        <taxon>Candidatus Roizmaniibacteriota</taxon>
    </lineage>
</organism>
<protein>
    <submittedName>
        <fullName evidence="4">rRNA (Cytidine-2'-O-)-methyltransferase</fullName>
    </submittedName>
</protein>
<evidence type="ECO:0000313" key="5">
    <source>
        <dbReference type="Proteomes" id="UP000231056"/>
    </source>
</evidence>
<keyword evidence="4" id="KW-0489">Methyltransferase</keyword>
<keyword evidence="2" id="KW-0698">rRNA processing</keyword>
<accession>A0A2M6IT60</accession>
<evidence type="ECO:0000256" key="1">
    <source>
        <dbReference type="ARBA" id="ARBA00022490"/>
    </source>
</evidence>
<evidence type="ECO:0000256" key="2">
    <source>
        <dbReference type="ARBA" id="ARBA00022552"/>
    </source>
</evidence>
<evidence type="ECO:0000313" key="4">
    <source>
        <dbReference type="EMBL" id="PIQ73064.1"/>
    </source>
</evidence>
<gene>
    <name evidence="4" type="ORF">COV58_04565</name>
</gene>
<dbReference type="PANTHER" id="PTHR46111">
    <property type="entry name" value="RIBOSOMAL RNA SMALL SUBUNIT METHYLTRANSFERASE I"/>
    <property type="match status" value="1"/>
</dbReference>
<dbReference type="InterPro" id="IPR035996">
    <property type="entry name" value="4pyrrol_Methylase_sf"/>
</dbReference>
<proteinExistence type="predicted"/>
<dbReference type="AlphaFoldDB" id="A0A2M6IT60"/>
<reference evidence="4 5" key="1">
    <citation type="submission" date="2017-09" db="EMBL/GenBank/DDBJ databases">
        <title>Depth-based differentiation of microbial function through sediment-hosted aquifers and enrichment of novel symbionts in the deep terrestrial subsurface.</title>
        <authorList>
            <person name="Probst A.J."/>
            <person name="Ladd B."/>
            <person name="Jarett J.K."/>
            <person name="Geller-Mcgrath D.E."/>
            <person name="Sieber C.M."/>
            <person name="Emerson J.B."/>
            <person name="Anantharaman K."/>
            <person name="Thomas B.C."/>
            <person name="Malmstrom R."/>
            <person name="Stieglmeier M."/>
            <person name="Klingl A."/>
            <person name="Woyke T."/>
            <person name="Ryan C.M."/>
            <person name="Banfield J.F."/>
        </authorList>
    </citation>
    <scope>NUCLEOTIDE SEQUENCE [LARGE SCALE GENOMIC DNA]</scope>
    <source>
        <strain evidence="4">CG11_big_fil_rev_8_21_14_0_20_36_8</strain>
    </source>
</reference>
<feature type="domain" description="Tetrapyrrole methylase" evidence="3">
    <location>
        <begin position="5"/>
        <end position="70"/>
    </location>
</feature>
<dbReference type="InterPro" id="IPR014776">
    <property type="entry name" value="4pyrrole_Mease_sub2"/>
</dbReference>
<name>A0A2M6IT60_9BACT</name>
<dbReference type="GO" id="GO:0008168">
    <property type="term" value="F:methyltransferase activity"/>
    <property type="evidence" value="ECO:0007669"/>
    <property type="project" value="UniProtKB-KW"/>
</dbReference>
<dbReference type="Gene3D" id="3.30.950.10">
    <property type="entry name" value="Methyltransferase, Cobalt-precorrin-4 Transmethylase, Domain 2"/>
    <property type="match status" value="1"/>
</dbReference>
<feature type="non-terminal residue" evidence="4">
    <location>
        <position position="1"/>
    </location>
</feature>
<evidence type="ECO:0000259" key="3">
    <source>
        <dbReference type="Pfam" id="PF00590"/>
    </source>
</evidence>
<comment type="caution">
    <text evidence="4">The sequence shown here is derived from an EMBL/GenBank/DDBJ whole genome shotgun (WGS) entry which is preliminary data.</text>
</comment>
<dbReference type="EMBL" id="PCVM01000108">
    <property type="protein sequence ID" value="PIQ73064.1"/>
    <property type="molecule type" value="Genomic_DNA"/>
</dbReference>
<dbReference type="PANTHER" id="PTHR46111:SF1">
    <property type="entry name" value="RIBOSOMAL RNA SMALL SUBUNIT METHYLTRANSFERASE I"/>
    <property type="match status" value="1"/>
</dbReference>
<dbReference type="InterPro" id="IPR000878">
    <property type="entry name" value="4pyrrol_Mease"/>
</dbReference>
<dbReference type="Pfam" id="PF00590">
    <property type="entry name" value="TP_methylase"/>
    <property type="match status" value="1"/>
</dbReference>
<dbReference type="GO" id="GO:0006364">
    <property type="term" value="P:rRNA processing"/>
    <property type="evidence" value="ECO:0007669"/>
    <property type="project" value="UniProtKB-KW"/>
</dbReference>